<dbReference type="EMBL" id="CP002868">
    <property type="protein sequence ID" value="AEJ19666.1"/>
    <property type="molecule type" value="Genomic_DNA"/>
</dbReference>
<organism evidence="3 4">
    <name type="scientific">Gracilinema caldarium (strain ATCC 51460 / DSM 7334 / H1)</name>
    <name type="common">Treponema caldarium</name>
    <dbReference type="NCBI Taxonomy" id="744872"/>
    <lineage>
        <taxon>Bacteria</taxon>
        <taxon>Pseudomonadati</taxon>
        <taxon>Spirochaetota</taxon>
        <taxon>Spirochaetia</taxon>
        <taxon>Spirochaetales</taxon>
        <taxon>Breznakiellaceae</taxon>
        <taxon>Gracilinema</taxon>
    </lineage>
</organism>
<dbReference type="KEGG" id="scd:Spica_1522"/>
<keyword evidence="2" id="KW-1133">Transmembrane helix</keyword>
<evidence type="ECO:0000313" key="4">
    <source>
        <dbReference type="Proteomes" id="UP000000503"/>
    </source>
</evidence>
<evidence type="ECO:0000256" key="2">
    <source>
        <dbReference type="SAM" id="Phobius"/>
    </source>
</evidence>
<dbReference type="STRING" id="744872.Spica_1522"/>
<gene>
    <name evidence="3" type="ordered locus">Spica_1522</name>
</gene>
<feature type="compositionally biased region" description="Polar residues" evidence="1">
    <location>
        <begin position="187"/>
        <end position="200"/>
    </location>
</feature>
<evidence type="ECO:0000256" key="1">
    <source>
        <dbReference type="SAM" id="MobiDB-lite"/>
    </source>
</evidence>
<dbReference type="RefSeq" id="WP_013968975.1">
    <property type="nucleotide sequence ID" value="NC_015732.1"/>
</dbReference>
<feature type="region of interest" description="Disordered" evidence="1">
    <location>
        <begin position="176"/>
        <end position="200"/>
    </location>
</feature>
<keyword evidence="2" id="KW-0472">Membrane</keyword>
<dbReference type="AlphaFoldDB" id="F8EZ74"/>
<protein>
    <submittedName>
        <fullName evidence="3">Uncharacterized protein</fullName>
    </submittedName>
</protein>
<proteinExistence type="predicted"/>
<name>F8EZ74_GRAC1</name>
<keyword evidence="2" id="KW-0812">Transmembrane</keyword>
<accession>F8EZ74</accession>
<keyword evidence="4" id="KW-1185">Reference proteome</keyword>
<dbReference type="Proteomes" id="UP000000503">
    <property type="component" value="Chromosome"/>
</dbReference>
<sequence>MFDPKISGLVAGIAFILSILFGMIAGAAFLIALIRALIFAVFFFVFSGLVYWLITQFIPELIENQGQDISDHEGAIPDVGSKVNISVGEEEVIPENSLASQLVKDTVEEDDEFISEKALDQNDEDSYTSREHDTARIESNEVLSQSPALPIGVIDDVDELPDLEGMSDAFVMPVLERGEDSEHETGAPTTTSTKYAGTSASFDPKEMAMAIQTILKRDQKG</sequence>
<evidence type="ECO:0000313" key="3">
    <source>
        <dbReference type="EMBL" id="AEJ19666.1"/>
    </source>
</evidence>
<reference evidence="4" key="1">
    <citation type="journal article" date="2013" name="Stand. Genomic Sci.">
        <title>Genome sequence of the thermophilic fresh-water bacterium Spirochaeta caldaria type strain (H1(T)), reclassification of Spirochaeta caldaria, Spirochaeta stenostrepta, and Spirochaeta zuelzerae in the genus Treponema as Treponema caldaria comb. nov., Treponema stenostrepta comb. nov., and Treponema zuelzerae comb. nov., and emendation of the genus Treponema.</title>
        <authorList>
            <person name="Abt B."/>
            <person name="Goker M."/>
            <person name="Scheuner C."/>
            <person name="Han C."/>
            <person name="Lu M."/>
            <person name="Misra M."/>
            <person name="Lapidus A."/>
            <person name="Nolan M."/>
            <person name="Lucas S."/>
            <person name="Hammon N."/>
            <person name="Deshpande S."/>
            <person name="Cheng J.F."/>
            <person name="Tapia R."/>
            <person name="Goodwin L.A."/>
            <person name="Pitluck S."/>
            <person name="Liolios K."/>
            <person name="Pagani I."/>
            <person name="Ivanova N."/>
            <person name="Mavromatis K."/>
            <person name="Mikhailova N."/>
            <person name="Huntemann M."/>
            <person name="Pati A."/>
            <person name="Chen A."/>
            <person name="Palaniappan K."/>
            <person name="Land M."/>
            <person name="Hauser L."/>
            <person name="Jeffries C.D."/>
            <person name="Rohde M."/>
            <person name="Spring S."/>
            <person name="Gronow S."/>
            <person name="Detter J.C."/>
            <person name="Bristow J."/>
            <person name="Eisen J.A."/>
            <person name="Markowitz V."/>
            <person name="Hugenholtz P."/>
            <person name="Kyrpides N.C."/>
            <person name="Woyke T."/>
            <person name="Klenk H.P."/>
        </authorList>
    </citation>
    <scope>NUCLEOTIDE SEQUENCE</scope>
    <source>
        <strain evidence="4">ATCC 51460 / DSM 7334 / H1</strain>
    </source>
</reference>
<dbReference type="HOGENOM" id="CLU_1250180_0_0_12"/>
<feature type="transmembrane region" description="Helical" evidence="2">
    <location>
        <begin position="6"/>
        <end position="29"/>
    </location>
</feature>
<feature type="transmembrane region" description="Helical" evidence="2">
    <location>
        <begin position="36"/>
        <end position="54"/>
    </location>
</feature>
<dbReference type="eggNOG" id="ENOG502ZN1N">
    <property type="taxonomic scope" value="Bacteria"/>
</dbReference>
<feature type="compositionally biased region" description="Basic and acidic residues" evidence="1">
    <location>
        <begin position="176"/>
        <end position="185"/>
    </location>
</feature>
<dbReference type="OrthoDB" id="9879503at2"/>